<dbReference type="AlphaFoldDB" id="A0A1I4CG40"/>
<organism evidence="2 3">
    <name type="scientific">Loktanella salsilacus</name>
    <dbReference type="NCBI Taxonomy" id="195913"/>
    <lineage>
        <taxon>Bacteria</taxon>
        <taxon>Pseudomonadati</taxon>
        <taxon>Pseudomonadota</taxon>
        <taxon>Alphaproteobacteria</taxon>
        <taxon>Rhodobacterales</taxon>
        <taxon>Roseobacteraceae</taxon>
        <taxon>Loktanella</taxon>
    </lineage>
</organism>
<dbReference type="STRING" id="195913.SAMN04488004_102150"/>
<accession>A0A1I4CG40</accession>
<name>A0A1I4CG40_9RHOB</name>
<keyword evidence="1" id="KW-0812">Transmembrane</keyword>
<gene>
    <name evidence="2" type="ORF">SAMN04488004_102150</name>
</gene>
<dbReference type="EMBL" id="FOTF01000002">
    <property type="protein sequence ID" value="SFK80192.1"/>
    <property type="molecule type" value="Genomic_DNA"/>
</dbReference>
<evidence type="ECO:0000313" key="3">
    <source>
        <dbReference type="Proteomes" id="UP000199550"/>
    </source>
</evidence>
<evidence type="ECO:0000313" key="2">
    <source>
        <dbReference type="EMBL" id="SFK80192.1"/>
    </source>
</evidence>
<reference evidence="2 3" key="1">
    <citation type="submission" date="2016-10" db="EMBL/GenBank/DDBJ databases">
        <authorList>
            <person name="de Groot N.N."/>
        </authorList>
    </citation>
    <scope>NUCLEOTIDE SEQUENCE [LARGE SCALE GENOMIC DNA]</scope>
    <source>
        <strain evidence="2 3">DSM 16199</strain>
    </source>
</reference>
<dbReference type="RefSeq" id="WP_090185019.1">
    <property type="nucleotide sequence ID" value="NZ_FOTF01000002.1"/>
</dbReference>
<evidence type="ECO:0000256" key="1">
    <source>
        <dbReference type="SAM" id="Phobius"/>
    </source>
</evidence>
<protein>
    <recommendedName>
        <fullName evidence="4">DUF4345 domain-containing protein</fullName>
    </recommendedName>
</protein>
<feature type="transmembrane region" description="Helical" evidence="1">
    <location>
        <begin position="72"/>
        <end position="92"/>
    </location>
</feature>
<keyword evidence="1" id="KW-1133">Transmembrane helix</keyword>
<sequence>MFTLLCIGTAVLCAVLFAVFLIAPGAYMGLYGVTADASAVFIGRRASPLFLGLAVFFWLLRDAGPGPLQDGTALAAAVTFAGIAASGIWSYAAGSASFAILVAAGFEAAIAVAFVLAR</sequence>
<proteinExistence type="predicted"/>
<feature type="transmembrane region" description="Helical" evidence="1">
    <location>
        <begin position="38"/>
        <end position="60"/>
    </location>
</feature>
<keyword evidence="1" id="KW-0472">Membrane</keyword>
<dbReference type="OrthoDB" id="7651869at2"/>
<evidence type="ECO:0008006" key="4">
    <source>
        <dbReference type="Google" id="ProtNLM"/>
    </source>
</evidence>
<dbReference type="Proteomes" id="UP000199550">
    <property type="component" value="Unassembled WGS sequence"/>
</dbReference>
<keyword evidence="3" id="KW-1185">Reference proteome</keyword>
<feature type="transmembrane region" description="Helical" evidence="1">
    <location>
        <begin position="98"/>
        <end position="117"/>
    </location>
</feature>